<dbReference type="Pfam" id="PF03029">
    <property type="entry name" value="ATP_bind_1"/>
    <property type="match status" value="1"/>
</dbReference>
<dbReference type="InterPro" id="IPR027417">
    <property type="entry name" value="P-loop_NTPase"/>
</dbReference>
<evidence type="ECO:0000313" key="6">
    <source>
        <dbReference type="Proteomes" id="UP000190037"/>
    </source>
</evidence>
<evidence type="ECO:0000313" key="5">
    <source>
        <dbReference type="EMBL" id="OPC78159.1"/>
    </source>
</evidence>
<dbReference type="EMBL" id="MWQN01000003">
    <property type="protein sequence ID" value="OPC78159.1"/>
    <property type="molecule type" value="Genomic_DNA"/>
</dbReference>
<dbReference type="RefSeq" id="WP_078981253.1">
    <property type="nucleotide sequence ID" value="NZ_MWQN01000003.1"/>
</dbReference>
<reference evidence="5 6" key="1">
    <citation type="submission" date="2017-03" db="EMBL/GenBank/DDBJ databases">
        <title>Draft genome sequence of Streptomyces scabrisporus NF3, endophyte isolated from Amphipterygium adstringens.</title>
        <authorList>
            <person name="Vazquez M."/>
            <person name="Ceapa C.D."/>
            <person name="Rodriguez Luna D."/>
            <person name="Sanchez Esquivel S."/>
        </authorList>
    </citation>
    <scope>NUCLEOTIDE SEQUENCE [LARGE SCALE GENOMIC DNA]</scope>
    <source>
        <strain evidence="5 6">NF3</strain>
    </source>
</reference>
<dbReference type="Gene3D" id="3.40.50.300">
    <property type="entry name" value="P-loop containing nucleotide triphosphate hydrolases"/>
    <property type="match status" value="1"/>
</dbReference>
<organism evidence="5 6">
    <name type="scientific">Embleya scabrispora</name>
    <dbReference type="NCBI Taxonomy" id="159449"/>
    <lineage>
        <taxon>Bacteria</taxon>
        <taxon>Bacillati</taxon>
        <taxon>Actinomycetota</taxon>
        <taxon>Actinomycetes</taxon>
        <taxon>Kitasatosporales</taxon>
        <taxon>Streptomycetaceae</taxon>
        <taxon>Embleya</taxon>
    </lineage>
</organism>
<name>A0A1T3NMX2_9ACTN</name>
<comment type="caution">
    <text evidence="5">The sequence shown here is derived from an EMBL/GenBank/DDBJ whole genome shotgun (WGS) entry which is preliminary data.</text>
</comment>
<dbReference type="CDD" id="cd00882">
    <property type="entry name" value="Ras_like_GTPase"/>
    <property type="match status" value="1"/>
</dbReference>
<proteinExistence type="inferred from homology"/>
<protein>
    <submittedName>
        <fullName evidence="5">ATP-binding protein</fullName>
    </submittedName>
</protein>
<dbReference type="Proteomes" id="UP000190037">
    <property type="component" value="Unassembled WGS sequence"/>
</dbReference>
<keyword evidence="4" id="KW-0342">GTP-binding</keyword>
<dbReference type="InterPro" id="IPR052705">
    <property type="entry name" value="Gliding_Motility_GTPase"/>
</dbReference>
<dbReference type="GO" id="GO:0016787">
    <property type="term" value="F:hydrolase activity"/>
    <property type="evidence" value="ECO:0007669"/>
    <property type="project" value="UniProtKB-KW"/>
</dbReference>
<evidence type="ECO:0000256" key="1">
    <source>
        <dbReference type="ARBA" id="ARBA00005290"/>
    </source>
</evidence>
<gene>
    <name evidence="5" type="ORF">B4N89_38850</name>
</gene>
<keyword evidence="6" id="KW-1185">Reference proteome</keyword>
<dbReference type="AlphaFoldDB" id="A0A1T3NMX2"/>
<dbReference type="InterPro" id="IPR004130">
    <property type="entry name" value="Gpn"/>
</dbReference>
<dbReference type="PANTHER" id="PTHR42708">
    <property type="entry name" value="ATP/GTP-BINDING PROTEIN-RELATED"/>
    <property type="match status" value="1"/>
</dbReference>
<keyword evidence="3" id="KW-0378">Hydrolase</keyword>
<dbReference type="PANTHER" id="PTHR42708:SF1">
    <property type="entry name" value="GLIDING MOTILITY PROTEIN MGLA"/>
    <property type="match status" value="1"/>
</dbReference>
<evidence type="ECO:0000256" key="4">
    <source>
        <dbReference type="ARBA" id="ARBA00023134"/>
    </source>
</evidence>
<keyword evidence="2" id="KW-0547">Nucleotide-binding</keyword>
<dbReference type="STRING" id="159449.B4N89_38850"/>
<evidence type="ECO:0000256" key="3">
    <source>
        <dbReference type="ARBA" id="ARBA00022801"/>
    </source>
</evidence>
<dbReference type="eggNOG" id="COG2229">
    <property type="taxonomic scope" value="Bacteria"/>
</dbReference>
<evidence type="ECO:0000256" key="2">
    <source>
        <dbReference type="ARBA" id="ARBA00022741"/>
    </source>
</evidence>
<dbReference type="SUPFAM" id="SSF52540">
    <property type="entry name" value="P-loop containing nucleoside triphosphate hydrolases"/>
    <property type="match status" value="1"/>
</dbReference>
<sequence>MALPVSDGAAADVYLADSVKIAAKILIVGHFAVGKTTFVGTMSEIRPLSTEETMTQAGAHVDDLTGAGRKTTTTVALDFGRLTLSDRLVLYLFGTPGQQRFARVWKDMTVGALGALVLIDPQRFDQSFDVIGLLEEYDVPYAVAVNRFDGSVEHPLEKLRAALDLLPDTPLVTCDARDRASSTEALMALVRYLQLRASKELA</sequence>
<dbReference type="OrthoDB" id="4319884at2"/>
<comment type="similarity">
    <text evidence="1">Belongs to the GPN-loop GTPase family.</text>
</comment>
<dbReference type="GO" id="GO:0005524">
    <property type="term" value="F:ATP binding"/>
    <property type="evidence" value="ECO:0007669"/>
    <property type="project" value="UniProtKB-KW"/>
</dbReference>
<accession>A0A1T3NMX2</accession>
<dbReference type="GO" id="GO:0005525">
    <property type="term" value="F:GTP binding"/>
    <property type="evidence" value="ECO:0007669"/>
    <property type="project" value="UniProtKB-KW"/>
</dbReference>
<keyword evidence="5" id="KW-0067">ATP-binding</keyword>